<dbReference type="EMBL" id="CM056814">
    <property type="protein sequence ID" value="KAJ8626477.1"/>
    <property type="molecule type" value="Genomic_DNA"/>
</dbReference>
<evidence type="ECO:0000313" key="1">
    <source>
        <dbReference type="EMBL" id="KAJ8626477.1"/>
    </source>
</evidence>
<evidence type="ECO:0000313" key="2">
    <source>
        <dbReference type="Proteomes" id="UP001234297"/>
    </source>
</evidence>
<protein>
    <submittedName>
        <fullName evidence="1">Uncharacterized protein</fullName>
    </submittedName>
</protein>
<sequence>MGIGGHFWDLLKPYAREENLDFLRDKKVAVDLSFWVVQHETAIKTGNARNPHIRITFFRTINLFSKLGAFPVFVLDGVPSRLKSKARIERFIRATGIDVLPDVADRGDAVSVQRNPVFTKCIRECVELLELLGMPILQARHEAEALCAWLNSEGHVDACITADSDAFLYGAECVVKCLRPNSKEPVECYLMSDIESGLGLRRKHLVAISLLAGSDHDLQGVPGIGIETAVRFVQMFSEDEILNRLHEVGKGDTLLLQGGLNANVDCNITTVENLAKTRSPHCSYCGHPGSKRTHLKVACEYCNVYGHEKCTQKPVGFKCECFDCDKDRRSKEQKKHDNWQIKVCNKISAEENFPNNEIIEMYLSQNHGNFDEKNGPSLLWGNPKIGTLVEFLSYHQRWEPSFVRQRMLPMLSTIFLRKMASNPNNGLLLCDQYKFHSIQRVKVKYGHQFYLVKWNKATPYASDALYAITNEQADPQQSEPDRVDESIDALDDLLDEADVPHILLDDGSWFLLTDENKELVQAAFPEQVEQFLEEKALKEAKSKRKNCKSESPKSSGKQLSITEFYRSSKVMVQAKHGEDQVKNSEDCMESFVKKSKTTSSPLTSGPGTASAKPVRQRPVRRRLQFE</sequence>
<keyword evidence="2" id="KW-1185">Reference proteome</keyword>
<name>A0ACC2L064_PERAE</name>
<proteinExistence type="predicted"/>
<reference evidence="1 2" key="1">
    <citation type="journal article" date="2022" name="Hortic Res">
        <title>A haplotype resolved chromosomal level avocado genome allows analysis of novel avocado genes.</title>
        <authorList>
            <person name="Nath O."/>
            <person name="Fletcher S.J."/>
            <person name="Hayward A."/>
            <person name="Shaw L.M."/>
            <person name="Masouleh A.K."/>
            <person name="Furtado A."/>
            <person name="Henry R.J."/>
            <person name="Mitter N."/>
        </authorList>
    </citation>
    <scope>NUCLEOTIDE SEQUENCE [LARGE SCALE GENOMIC DNA]</scope>
    <source>
        <strain evidence="2">cv. Hass</strain>
    </source>
</reference>
<comment type="caution">
    <text evidence="1">The sequence shown here is derived from an EMBL/GenBank/DDBJ whole genome shotgun (WGS) entry which is preliminary data.</text>
</comment>
<organism evidence="1 2">
    <name type="scientific">Persea americana</name>
    <name type="common">Avocado</name>
    <dbReference type="NCBI Taxonomy" id="3435"/>
    <lineage>
        <taxon>Eukaryota</taxon>
        <taxon>Viridiplantae</taxon>
        <taxon>Streptophyta</taxon>
        <taxon>Embryophyta</taxon>
        <taxon>Tracheophyta</taxon>
        <taxon>Spermatophyta</taxon>
        <taxon>Magnoliopsida</taxon>
        <taxon>Magnoliidae</taxon>
        <taxon>Laurales</taxon>
        <taxon>Lauraceae</taxon>
        <taxon>Persea</taxon>
    </lineage>
</organism>
<accession>A0ACC2L064</accession>
<dbReference type="Proteomes" id="UP001234297">
    <property type="component" value="Chromosome 6"/>
</dbReference>
<gene>
    <name evidence="1" type="ORF">MRB53_019784</name>
</gene>